<evidence type="ECO:0000259" key="5">
    <source>
        <dbReference type="PROSITE" id="PS50975"/>
    </source>
</evidence>
<dbReference type="Gene3D" id="3.30.470.20">
    <property type="entry name" value="ATP-grasp fold, B domain"/>
    <property type="match status" value="1"/>
</dbReference>
<sequence length="414" mass="44377">MSRLLVLEPTGVDSEDLVRGAVDMGHEVFAVRHRGQPAAQPAQPFVDITHVDFGDVEAACDRIIDYARANALEGITTANEFLTPIVTRACAMLGFPGNDPGLATAPRSKIIMAERFRACGVPIPITFIVTKESEVEQLLRDSVLSMPVVVKPAENAGSKAVSIVEDPSQLAEAFDRVRTQDDAYGIPLDTRTIVQEYVEGEEFSVESITQDGTVHHLCITRKITTAGQFRVEIGHSIPARLPPNVSGAVLAEVSKAIKALGIRNSVSHSEVKLRPDGRCVVLEVAARIGAGRIAVLTELACGISIPAATVDLALGRSVNVTPTRQACATVRLLLSPRHGRLREVRNLPEPAKEVAQAALTRPVGAVVNGPETNGCRIGYFIVVGPDEATANRRADELLSHVEVVVEPSDDLQRV</sequence>
<evidence type="ECO:0000256" key="4">
    <source>
        <dbReference type="PROSITE-ProRule" id="PRU00409"/>
    </source>
</evidence>
<dbReference type="Pfam" id="PF18603">
    <property type="entry name" value="LAL_C2"/>
    <property type="match status" value="1"/>
</dbReference>
<dbReference type="AlphaFoldDB" id="A0A919K5R3"/>
<evidence type="ECO:0000256" key="1">
    <source>
        <dbReference type="ARBA" id="ARBA00022598"/>
    </source>
</evidence>
<dbReference type="PANTHER" id="PTHR43585:SF2">
    <property type="entry name" value="ATP-GRASP ENZYME FSQD"/>
    <property type="match status" value="1"/>
</dbReference>
<evidence type="ECO:0000256" key="2">
    <source>
        <dbReference type="ARBA" id="ARBA00022741"/>
    </source>
</evidence>
<keyword evidence="1" id="KW-0436">Ligase</keyword>
<dbReference type="GO" id="GO:0046872">
    <property type="term" value="F:metal ion binding"/>
    <property type="evidence" value="ECO:0007669"/>
    <property type="project" value="InterPro"/>
</dbReference>
<dbReference type="Gene3D" id="3.40.50.20">
    <property type="match status" value="1"/>
</dbReference>
<feature type="domain" description="ATP-grasp" evidence="5">
    <location>
        <begin position="113"/>
        <end position="314"/>
    </location>
</feature>
<dbReference type="Pfam" id="PF13535">
    <property type="entry name" value="ATP-grasp_4"/>
    <property type="match status" value="1"/>
</dbReference>
<evidence type="ECO:0000313" key="6">
    <source>
        <dbReference type="EMBL" id="GIF01356.1"/>
    </source>
</evidence>
<accession>A0A919K5R3</accession>
<keyword evidence="7" id="KW-1185">Reference proteome</keyword>
<dbReference type="GO" id="GO:0005524">
    <property type="term" value="F:ATP binding"/>
    <property type="evidence" value="ECO:0007669"/>
    <property type="project" value="UniProtKB-UniRule"/>
</dbReference>
<dbReference type="InterPro" id="IPR041472">
    <property type="entry name" value="BL00235/CARNS1_N"/>
</dbReference>
<keyword evidence="3 4" id="KW-0067">ATP-binding</keyword>
<dbReference type="InterPro" id="IPR040570">
    <property type="entry name" value="LAL_C2"/>
</dbReference>
<evidence type="ECO:0000256" key="3">
    <source>
        <dbReference type="ARBA" id="ARBA00022840"/>
    </source>
</evidence>
<keyword evidence="2 4" id="KW-0547">Nucleotide-binding</keyword>
<dbReference type="GO" id="GO:0016874">
    <property type="term" value="F:ligase activity"/>
    <property type="evidence" value="ECO:0007669"/>
    <property type="project" value="UniProtKB-KW"/>
</dbReference>
<gene>
    <name evidence="6" type="ORF">Ari01nite_88200</name>
</gene>
<dbReference type="InterPro" id="IPR052032">
    <property type="entry name" value="ATP-dep_AA_Ligase"/>
</dbReference>
<dbReference type="SUPFAM" id="SSF56059">
    <property type="entry name" value="Glutathione synthetase ATP-binding domain-like"/>
    <property type="match status" value="1"/>
</dbReference>
<proteinExistence type="predicted"/>
<dbReference type="PANTHER" id="PTHR43585">
    <property type="entry name" value="FUMIPYRROLE BIOSYNTHESIS PROTEIN C"/>
    <property type="match status" value="1"/>
</dbReference>
<protein>
    <submittedName>
        <fullName evidence="6">Carboxylase</fullName>
    </submittedName>
</protein>
<organism evidence="6 7">
    <name type="scientific">Paractinoplanes rishiriensis</name>
    <dbReference type="NCBI Taxonomy" id="1050105"/>
    <lineage>
        <taxon>Bacteria</taxon>
        <taxon>Bacillati</taxon>
        <taxon>Actinomycetota</taxon>
        <taxon>Actinomycetes</taxon>
        <taxon>Micromonosporales</taxon>
        <taxon>Micromonosporaceae</taxon>
        <taxon>Paractinoplanes</taxon>
    </lineage>
</organism>
<dbReference type="InterPro" id="IPR011761">
    <property type="entry name" value="ATP-grasp"/>
</dbReference>
<name>A0A919K5R3_9ACTN</name>
<evidence type="ECO:0000313" key="7">
    <source>
        <dbReference type="Proteomes" id="UP000636960"/>
    </source>
</evidence>
<dbReference type="Pfam" id="PF18130">
    <property type="entry name" value="ATPgrasp_N"/>
    <property type="match status" value="1"/>
</dbReference>
<comment type="caution">
    <text evidence="6">The sequence shown here is derived from an EMBL/GenBank/DDBJ whole genome shotgun (WGS) entry which is preliminary data.</text>
</comment>
<dbReference type="Proteomes" id="UP000636960">
    <property type="component" value="Unassembled WGS sequence"/>
</dbReference>
<reference evidence="6" key="1">
    <citation type="submission" date="2021-01" db="EMBL/GenBank/DDBJ databases">
        <title>Whole genome shotgun sequence of Actinoplanes rishiriensis NBRC 108556.</title>
        <authorList>
            <person name="Komaki H."/>
            <person name="Tamura T."/>
        </authorList>
    </citation>
    <scope>NUCLEOTIDE SEQUENCE</scope>
    <source>
        <strain evidence="6">NBRC 108556</strain>
    </source>
</reference>
<dbReference type="PROSITE" id="PS50975">
    <property type="entry name" value="ATP_GRASP"/>
    <property type="match status" value="1"/>
</dbReference>
<dbReference type="EMBL" id="BOMV01000102">
    <property type="protein sequence ID" value="GIF01356.1"/>
    <property type="molecule type" value="Genomic_DNA"/>
</dbReference>